<protein>
    <submittedName>
        <fullName evidence="3">Putative ribosomal protein L11 methyltransferase</fullName>
        <ecNumber evidence="3">2.1.1.-</ecNumber>
    </submittedName>
</protein>
<evidence type="ECO:0000256" key="1">
    <source>
        <dbReference type="ARBA" id="ARBA00022603"/>
    </source>
</evidence>
<keyword evidence="4" id="KW-1185">Reference proteome</keyword>
<proteinExistence type="predicted"/>
<dbReference type="InterPro" id="IPR029063">
    <property type="entry name" value="SAM-dependent_MTases_sf"/>
</dbReference>
<keyword evidence="3" id="KW-0689">Ribosomal protein</keyword>
<evidence type="ECO:0000313" key="4">
    <source>
        <dbReference type="Proteomes" id="UP000001505"/>
    </source>
</evidence>
<accession>D6YTR6</accession>
<gene>
    <name evidence="3" type="primary">prmA</name>
    <name evidence="3" type="ordered locus">wcw_0152</name>
</gene>
<dbReference type="GO" id="GO:0032259">
    <property type="term" value="P:methylation"/>
    <property type="evidence" value="ECO:0007669"/>
    <property type="project" value="UniProtKB-KW"/>
</dbReference>
<dbReference type="InterPro" id="IPR050078">
    <property type="entry name" value="Ribosomal_L11_MeTrfase_PrmA"/>
</dbReference>
<dbReference type="HOGENOM" id="CLU_1045646_0_0_0"/>
<dbReference type="Proteomes" id="UP000001505">
    <property type="component" value="Chromosome"/>
</dbReference>
<dbReference type="PANTHER" id="PTHR43648">
    <property type="entry name" value="ELECTRON TRANSFER FLAVOPROTEIN BETA SUBUNIT LYSINE METHYLTRANSFERASE"/>
    <property type="match status" value="1"/>
</dbReference>
<name>D6YTR6_WADCW</name>
<dbReference type="GO" id="GO:0008276">
    <property type="term" value="F:protein methyltransferase activity"/>
    <property type="evidence" value="ECO:0007669"/>
    <property type="project" value="TreeGrafter"/>
</dbReference>
<dbReference type="PANTHER" id="PTHR43648:SF1">
    <property type="entry name" value="ELECTRON TRANSFER FLAVOPROTEIN BETA SUBUNIT LYSINE METHYLTRANSFERASE"/>
    <property type="match status" value="1"/>
</dbReference>
<keyword evidence="1 3" id="KW-0489">Methyltransferase</keyword>
<dbReference type="KEGG" id="wch:wcw_0152"/>
<reference evidence="3 4" key="1">
    <citation type="journal article" date="2010" name="PLoS ONE">
        <title>The Waddlia genome: a window into chlamydial biology.</title>
        <authorList>
            <person name="Bertelli C."/>
            <person name="Collyn F."/>
            <person name="Croxatto A."/>
            <person name="Ruckert C."/>
            <person name="Polkinghorne A."/>
            <person name="Kebbi-Beghdadi C."/>
            <person name="Goesmann A."/>
            <person name="Vaughan L."/>
            <person name="Greub G."/>
        </authorList>
    </citation>
    <scope>NUCLEOTIDE SEQUENCE [LARGE SCALE GENOMIC DNA]</scope>
    <source>
        <strain evidence="4">ATCC VR-1470 / WSU 86-1044</strain>
    </source>
</reference>
<sequence>MDNFLIFEAELSAEEFFLFEETVGDLVESLNWEGGVVKGMACIDNRVELELRAGRPLAWSPMESVDWLEEDEKKLPPITVGRLFICTSYYTGPIPKEKVLLKLHSSYAFGSGHHPTTEGCLEAIQMLPNVNRALDIGCGSGILALAIEALFGAEVVGSEIDERSAEMARENACGRIKVVHGNGVSSETIIERAPYDLIVSNIHSGPLIDMAQSIASLLSKEGTLILAGLLREQREEVEQAYALQGLVFNGVHGNDPNWPALQFKKK</sequence>
<keyword evidence="3" id="KW-0687">Ribonucleoprotein</keyword>
<dbReference type="SUPFAM" id="SSF53335">
    <property type="entry name" value="S-adenosyl-L-methionine-dependent methyltransferases"/>
    <property type="match status" value="1"/>
</dbReference>
<dbReference type="RefSeq" id="WP_013181255.1">
    <property type="nucleotide sequence ID" value="NC_014225.1"/>
</dbReference>
<dbReference type="EC" id="2.1.1.-" evidence="3"/>
<dbReference type="Gene3D" id="3.40.50.150">
    <property type="entry name" value="Vaccinia Virus protein VP39"/>
    <property type="match status" value="1"/>
</dbReference>
<keyword evidence="2 3" id="KW-0808">Transferase</keyword>
<dbReference type="Pfam" id="PF06325">
    <property type="entry name" value="PrmA"/>
    <property type="match status" value="1"/>
</dbReference>
<dbReference type="AlphaFoldDB" id="D6YTR6"/>
<dbReference type="EMBL" id="CP001928">
    <property type="protein sequence ID" value="ADI37527.1"/>
    <property type="molecule type" value="Genomic_DNA"/>
</dbReference>
<organism evidence="3 4">
    <name type="scientific">Waddlia chondrophila (strain ATCC VR-1470 / WSU 86-1044)</name>
    <dbReference type="NCBI Taxonomy" id="716544"/>
    <lineage>
        <taxon>Bacteria</taxon>
        <taxon>Pseudomonadati</taxon>
        <taxon>Chlamydiota</taxon>
        <taxon>Chlamydiia</taxon>
        <taxon>Parachlamydiales</taxon>
        <taxon>Waddliaceae</taxon>
        <taxon>Waddlia</taxon>
    </lineage>
</organism>
<evidence type="ECO:0000256" key="2">
    <source>
        <dbReference type="ARBA" id="ARBA00022679"/>
    </source>
</evidence>
<dbReference type="GO" id="GO:0005840">
    <property type="term" value="C:ribosome"/>
    <property type="evidence" value="ECO:0007669"/>
    <property type="project" value="UniProtKB-KW"/>
</dbReference>
<dbReference type="eggNOG" id="COG2264">
    <property type="taxonomic scope" value="Bacteria"/>
</dbReference>
<dbReference type="STRING" id="716544.wcw_0152"/>
<evidence type="ECO:0000313" key="3">
    <source>
        <dbReference type="EMBL" id="ADI37527.1"/>
    </source>
</evidence>
<dbReference type="CDD" id="cd02440">
    <property type="entry name" value="AdoMet_MTases"/>
    <property type="match status" value="1"/>
</dbReference>